<dbReference type="AlphaFoldDB" id="A0A0X3AMR7"/>
<sequence>MMKKILLCGVILVLLIQLIQINKENPPVNKEMDYNNVTQATPEIKKILKKSCYDCHSNEVKYPWYSNIAPISWFIKEHVNQGKEYLNFSEYGKYNTYQKEHINSALYRVIENKYMPLKSYLWIHKEAVLSEKENKILIHWFESNLSKKN</sequence>
<gene>
    <name evidence="2" type="ORF">Ga0061079_102175</name>
</gene>
<dbReference type="InterPro" id="IPR025992">
    <property type="entry name" value="Haem-bd"/>
</dbReference>
<feature type="domain" description="Haem-binding" evidence="1">
    <location>
        <begin position="10"/>
        <end position="145"/>
    </location>
</feature>
<name>A0A0X3AMR7_9FLAO</name>
<evidence type="ECO:0000313" key="2">
    <source>
        <dbReference type="EMBL" id="CVK15624.1"/>
    </source>
</evidence>
<dbReference type="SMART" id="SM01235">
    <property type="entry name" value="Haem_bd"/>
    <property type="match status" value="1"/>
</dbReference>
<protein>
    <submittedName>
        <fullName evidence="2">Haem-binding domain-containing protein</fullName>
    </submittedName>
</protein>
<dbReference type="Pfam" id="PF14376">
    <property type="entry name" value="Haem_bd"/>
    <property type="match status" value="1"/>
</dbReference>
<dbReference type="STRING" id="1586267.GCA_001418685_00454"/>
<dbReference type="Proteomes" id="UP000182761">
    <property type="component" value="Unassembled WGS sequence"/>
</dbReference>
<keyword evidence="3" id="KW-1185">Reference proteome</keyword>
<accession>A0A0X3AMR7</accession>
<reference evidence="2 3" key="1">
    <citation type="submission" date="2016-01" db="EMBL/GenBank/DDBJ databases">
        <authorList>
            <person name="McClelland M."/>
            <person name="Jain A."/>
            <person name="Saraogi P."/>
            <person name="Mendelson R."/>
            <person name="Westerman R."/>
            <person name="SanMiguel P."/>
            <person name="Csonka L."/>
        </authorList>
    </citation>
    <scope>NUCLEOTIDE SEQUENCE [LARGE SCALE GENOMIC DNA]</scope>
    <source>
        <strain evidence="2 3">R-53146</strain>
    </source>
</reference>
<evidence type="ECO:0000259" key="1">
    <source>
        <dbReference type="SMART" id="SM01235"/>
    </source>
</evidence>
<organism evidence="2 3">
    <name type="scientific">Apibacter mensalis</name>
    <dbReference type="NCBI Taxonomy" id="1586267"/>
    <lineage>
        <taxon>Bacteria</taxon>
        <taxon>Pseudomonadati</taxon>
        <taxon>Bacteroidota</taxon>
        <taxon>Flavobacteriia</taxon>
        <taxon>Flavobacteriales</taxon>
        <taxon>Weeksellaceae</taxon>
        <taxon>Apibacter</taxon>
    </lineage>
</organism>
<dbReference type="EMBL" id="FCOR01000002">
    <property type="protein sequence ID" value="CVK15624.1"/>
    <property type="molecule type" value="Genomic_DNA"/>
</dbReference>
<evidence type="ECO:0000313" key="3">
    <source>
        <dbReference type="Proteomes" id="UP000182761"/>
    </source>
</evidence>
<proteinExistence type="predicted"/>
<dbReference type="OrthoDB" id="196738at2"/>